<gene>
    <name evidence="1" type="ORF">BDY19DRAFT_998889</name>
</gene>
<evidence type="ECO:0000313" key="1">
    <source>
        <dbReference type="EMBL" id="KAI0083067.1"/>
    </source>
</evidence>
<protein>
    <submittedName>
        <fullName evidence="1">Uncharacterized protein</fullName>
    </submittedName>
</protein>
<dbReference type="EMBL" id="MU275001">
    <property type="protein sequence ID" value="KAI0083067.1"/>
    <property type="molecule type" value="Genomic_DNA"/>
</dbReference>
<reference evidence="1" key="1">
    <citation type="journal article" date="2021" name="Environ. Microbiol.">
        <title>Gene family expansions and transcriptome signatures uncover fungal adaptations to wood decay.</title>
        <authorList>
            <person name="Hage H."/>
            <person name="Miyauchi S."/>
            <person name="Viragh M."/>
            <person name="Drula E."/>
            <person name="Min B."/>
            <person name="Chaduli D."/>
            <person name="Navarro D."/>
            <person name="Favel A."/>
            <person name="Norest M."/>
            <person name="Lesage-Meessen L."/>
            <person name="Balint B."/>
            <person name="Merenyi Z."/>
            <person name="de Eugenio L."/>
            <person name="Morin E."/>
            <person name="Martinez A.T."/>
            <person name="Baldrian P."/>
            <person name="Stursova M."/>
            <person name="Martinez M.J."/>
            <person name="Novotny C."/>
            <person name="Magnuson J.K."/>
            <person name="Spatafora J.W."/>
            <person name="Maurice S."/>
            <person name="Pangilinan J."/>
            <person name="Andreopoulos W."/>
            <person name="LaButti K."/>
            <person name="Hundley H."/>
            <person name="Na H."/>
            <person name="Kuo A."/>
            <person name="Barry K."/>
            <person name="Lipzen A."/>
            <person name="Henrissat B."/>
            <person name="Riley R."/>
            <person name="Ahrendt S."/>
            <person name="Nagy L.G."/>
            <person name="Grigoriev I.V."/>
            <person name="Martin F."/>
            <person name="Rosso M.N."/>
        </authorList>
    </citation>
    <scope>NUCLEOTIDE SEQUENCE</scope>
    <source>
        <strain evidence="1">CBS 384.51</strain>
    </source>
</reference>
<feature type="non-terminal residue" evidence="1">
    <location>
        <position position="382"/>
    </location>
</feature>
<dbReference type="Proteomes" id="UP001055072">
    <property type="component" value="Unassembled WGS sequence"/>
</dbReference>
<organism evidence="1 2">
    <name type="scientific">Irpex rosettiformis</name>
    <dbReference type="NCBI Taxonomy" id="378272"/>
    <lineage>
        <taxon>Eukaryota</taxon>
        <taxon>Fungi</taxon>
        <taxon>Dikarya</taxon>
        <taxon>Basidiomycota</taxon>
        <taxon>Agaricomycotina</taxon>
        <taxon>Agaricomycetes</taxon>
        <taxon>Polyporales</taxon>
        <taxon>Irpicaceae</taxon>
        <taxon>Irpex</taxon>
    </lineage>
</organism>
<evidence type="ECO:0000313" key="2">
    <source>
        <dbReference type="Proteomes" id="UP001055072"/>
    </source>
</evidence>
<accession>A0ACB8TM22</accession>
<comment type="caution">
    <text evidence="1">The sequence shown here is derived from an EMBL/GenBank/DDBJ whole genome shotgun (WGS) entry which is preliminary data.</text>
</comment>
<proteinExistence type="predicted"/>
<name>A0ACB8TM22_9APHY</name>
<keyword evidence="2" id="KW-1185">Reference proteome</keyword>
<sequence>MSSLRLSPLSMPNLFDDPAIMWATEVDIPDFPGLYVSPTSRTLPVIEPIQSRQRRTDSWPPLPWQWFYTRFAKQDTYWTALCPTSIPYEGLLEALGNNEVVETMTAQGLGWRLANAESWQSLEHLLQRMLSAMTAAWSLDFQTPLLVRVKQLSPWPLAYRYADVWPTRKQAKSAVNTARAVFKIIIASIVYASSMVPEDWLEFLHRRHTLTTEETNLIRRSPICQTTDWISGEPFQRTGCILDMRADLPLSFLEEVKRITEKFNLPIWFYYGDSLSHRHTNPWYDVYLPSDTDIKTCKMYGHSVTAMNWNNDRFGDNTWNTASPTVSYPSTSRTGWSPPMHQPHTGPNSPQPSSPLSSSPFDHLISSPALTSTRPPITASQR</sequence>